<dbReference type="InterPro" id="IPR015424">
    <property type="entry name" value="PyrdxlP-dep_Trfase"/>
</dbReference>
<dbReference type="SUPFAM" id="SSF53383">
    <property type="entry name" value="PLP-dependent transferases"/>
    <property type="match status" value="1"/>
</dbReference>
<dbReference type="Pfam" id="PF00266">
    <property type="entry name" value="Aminotran_5"/>
    <property type="match status" value="1"/>
</dbReference>
<organism evidence="7 8">
    <name type="scientific">Oryza meyeriana var. granulata</name>
    <dbReference type="NCBI Taxonomy" id="110450"/>
    <lineage>
        <taxon>Eukaryota</taxon>
        <taxon>Viridiplantae</taxon>
        <taxon>Streptophyta</taxon>
        <taxon>Embryophyta</taxon>
        <taxon>Tracheophyta</taxon>
        <taxon>Spermatophyta</taxon>
        <taxon>Magnoliopsida</taxon>
        <taxon>Liliopsida</taxon>
        <taxon>Poales</taxon>
        <taxon>Poaceae</taxon>
        <taxon>BOP clade</taxon>
        <taxon>Oryzoideae</taxon>
        <taxon>Oryzeae</taxon>
        <taxon>Oryzinae</taxon>
        <taxon>Oryza</taxon>
        <taxon>Oryza meyeriana</taxon>
    </lineage>
</organism>
<sequence>MATAAAAATPSSLLLHRPSPAEPKVAATVRLPARAARISCTAVATPAQSSSAVAATDRAVYNFTAGPATLRLAVLQKAQAELIDYHGSGMSIMEMSHRGKEFDAAIKKAEADLRALLAVLDTTSFKAFKEAKKFSAASVAWSGKDGMYTSLPPFDAVKQNPEARAEGMEEHVKAAWTQEASLRPPPAWEVFALLTWKASVSYA</sequence>
<evidence type="ECO:0000313" key="7">
    <source>
        <dbReference type="EMBL" id="KAF0935489.1"/>
    </source>
</evidence>
<comment type="pathway">
    <text evidence="4">Amino-acid biosynthesis.</text>
</comment>
<keyword evidence="2" id="KW-0808">Transferase</keyword>
<name>A0A6G1FF28_9ORYZ</name>
<dbReference type="PANTHER" id="PTHR43247:SF1">
    <property type="entry name" value="PHOSPHOSERINE AMINOTRANSFERASE"/>
    <property type="match status" value="1"/>
</dbReference>
<evidence type="ECO:0000256" key="2">
    <source>
        <dbReference type="ARBA" id="ARBA00022679"/>
    </source>
</evidence>
<dbReference type="OrthoDB" id="1934753at2759"/>
<protein>
    <recommendedName>
        <fullName evidence="6">Aminotransferase class V domain-containing protein</fullName>
    </recommendedName>
</protein>
<evidence type="ECO:0000313" key="8">
    <source>
        <dbReference type="Proteomes" id="UP000479710"/>
    </source>
</evidence>
<dbReference type="GO" id="GO:0006564">
    <property type="term" value="P:L-serine biosynthetic process"/>
    <property type="evidence" value="ECO:0007669"/>
    <property type="project" value="InterPro"/>
</dbReference>
<comment type="cofactor">
    <cofactor evidence="1">
        <name>pyridoxal 5'-phosphate</name>
        <dbReference type="ChEBI" id="CHEBI:597326"/>
    </cofactor>
</comment>
<dbReference type="GO" id="GO:0030170">
    <property type="term" value="F:pyridoxal phosphate binding"/>
    <property type="evidence" value="ECO:0007669"/>
    <property type="project" value="TreeGrafter"/>
</dbReference>
<comment type="caution">
    <text evidence="7">The sequence shown here is derived from an EMBL/GenBank/DDBJ whole genome shotgun (WGS) entry which is preliminary data.</text>
</comment>
<evidence type="ECO:0000256" key="4">
    <source>
        <dbReference type="ARBA" id="ARBA00029440"/>
    </source>
</evidence>
<reference evidence="7 8" key="1">
    <citation type="submission" date="2019-11" db="EMBL/GenBank/DDBJ databases">
        <title>Whole genome sequence of Oryza granulata.</title>
        <authorList>
            <person name="Li W."/>
        </authorList>
    </citation>
    <scope>NUCLEOTIDE SEQUENCE [LARGE SCALE GENOMIC DNA]</scope>
    <source>
        <strain evidence="8">cv. Menghai</strain>
        <tissue evidence="7">Leaf</tissue>
    </source>
</reference>
<dbReference type="GO" id="GO:0004648">
    <property type="term" value="F:O-phospho-L-serine:2-oxoglutarate aminotransferase activity"/>
    <property type="evidence" value="ECO:0007669"/>
    <property type="project" value="UniProtKB-EC"/>
</dbReference>
<dbReference type="EMBL" id="SPHZ02000001">
    <property type="protein sequence ID" value="KAF0935489.1"/>
    <property type="molecule type" value="Genomic_DNA"/>
</dbReference>
<evidence type="ECO:0000256" key="3">
    <source>
        <dbReference type="ARBA" id="ARBA00022898"/>
    </source>
</evidence>
<dbReference type="PANTHER" id="PTHR43247">
    <property type="entry name" value="PHOSPHOSERINE AMINOTRANSFERASE"/>
    <property type="match status" value="1"/>
</dbReference>
<dbReference type="Proteomes" id="UP000479710">
    <property type="component" value="Unassembled WGS sequence"/>
</dbReference>
<keyword evidence="8" id="KW-1185">Reference proteome</keyword>
<dbReference type="GO" id="GO:0009570">
    <property type="term" value="C:chloroplast stroma"/>
    <property type="evidence" value="ECO:0007669"/>
    <property type="project" value="TreeGrafter"/>
</dbReference>
<gene>
    <name evidence="7" type="ORF">E2562_034273</name>
</gene>
<keyword evidence="3" id="KW-0663">Pyridoxal phosphate</keyword>
<feature type="domain" description="Aminotransferase class V" evidence="6">
    <location>
        <begin position="60"/>
        <end position="119"/>
    </location>
</feature>
<dbReference type="AlphaFoldDB" id="A0A6G1FF28"/>
<dbReference type="InterPro" id="IPR000192">
    <property type="entry name" value="Aminotrans_V_dom"/>
</dbReference>
<dbReference type="InterPro" id="IPR022278">
    <property type="entry name" value="Pser_aminoTfrase"/>
</dbReference>
<dbReference type="InterPro" id="IPR015421">
    <property type="entry name" value="PyrdxlP-dep_Trfase_major"/>
</dbReference>
<evidence type="ECO:0000256" key="5">
    <source>
        <dbReference type="ARBA" id="ARBA00049007"/>
    </source>
</evidence>
<proteinExistence type="predicted"/>
<comment type="catalytic activity">
    <reaction evidence="5">
        <text>O-phospho-L-serine + 2-oxoglutarate = 3-phosphooxypyruvate + L-glutamate</text>
        <dbReference type="Rhea" id="RHEA:14329"/>
        <dbReference type="ChEBI" id="CHEBI:16810"/>
        <dbReference type="ChEBI" id="CHEBI:18110"/>
        <dbReference type="ChEBI" id="CHEBI:29985"/>
        <dbReference type="ChEBI" id="CHEBI:57524"/>
        <dbReference type="EC" id="2.6.1.52"/>
    </reaction>
</comment>
<evidence type="ECO:0000259" key="6">
    <source>
        <dbReference type="Pfam" id="PF00266"/>
    </source>
</evidence>
<accession>A0A6G1FF28</accession>
<dbReference type="Gene3D" id="3.40.640.10">
    <property type="entry name" value="Type I PLP-dependent aspartate aminotransferase-like (Major domain)"/>
    <property type="match status" value="1"/>
</dbReference>
<evidence type="ECO:0000256" key="1">
    <source>
        <dbReference type="ARBA" id="ARBA00001933"/>
    </source>
</evidence>